<dbReference type="PANTHER" id="PTHR42841">
    <property type="entry name" value="AMINE OXIDASE"/>
    <property type="match status" value="1"/>
</dbReference>
<evidence type="ECO:0000313" key="2">
    <source>
        <dbReference type="EMBL" id="PKZ41379.1"/>
    </source>
</evidence>
<evidence type="ECO:0000313" key="3">
    <source>
        <dbReference type="Proteomes" id="UP000234206"/>
    </source>
</evidence>
<proteinExistence type="predicted"/>
<feature type="compositionally biased region" description="Basic residues" evidence="1">
    <location>
        <begin position="10"/>
        <end position="22"/>
    </location>
</feature>
<dbReference type="EMBL" id="PKIZ01000014">
    <property type="protein sequence ID" value="PKZ41379.1"/>
    <property type="molecule type" value="Genomic_DNA"/>
</dbReference>
<feature type="region of interest" description="Disordered" evidence="1">
    <location>
        <begin position="1"/>
        <end position="70"/>
    </location>
</feature>
<dbReference type="Proteomes" id="UP000234206">
    <property type="component" value="Unassembled WGS sequence"/>
</dbReference>
<organism evidence="2 3">
    <name type="scientific">Kytococcus schroeteri</name>
    <dbReference type="NCBI Taxonomy" id="138300"/>
    <lineage>
        <taxon>Bacteria</taxon>
        <taxon>Bacillati</taxon>
        <taxon>Actinomycetota</taxon>
        <taxon>Actinomycetes</taxon>
        <taxon>Micrococcales</taxon>
        <taxon>Kytococcaceae</taxon>
        <taxon>Kytococcus</taxon>
    </lineage>
</organism>
<dbReference type="Gene3D" id="3.90.660.20">
    <property type="entry name" value="Protoporphyrinogen oxidase, mitochondrial, domain 2"/>
    <property type="match status" value="1"/>
</dbReference>
<reference evidence="2 3" key="1">
    <citation type="submission" date="2017-12" db="EMBL/GenBank/DDBJ databases">
        <title>Phylogenetic diversity of female urinary microbiome.</title>
        <authorList>
            <person name="Thomas-White K."/>
            <person name="Wolfe A.J."/>
        </authorList>
    </citation>
    <scope>NUCLEOTIDE SEQUENCE [LARGE SCALE GENOMIC DNA]</scope>
    <source>
        <strain evidence="2 3">UMB1298</strain>
    </source>
</reference>
<dbReference type="PRINTS" id="PR00368">
    <property type="entry name" value="FADPNR"/>
</dbReference>
<gene>
    <name evidence="2" type="ORF">CYJ76_08145</name>
</gene>
<keyword evidence="3" id="KW-1185">Reference proteome</keyword>
<comment type="caution">
    <text evidence="2">The sequence shown here is derived from an EMBL/GenBank/DDBJ whole genome shotgun (WGS) entry which is preliminary data.</text>
</comment>
<evidence type="ECO:0008006" key="4">
    <source>
        <dbReference type="Google" id="ProtNLM"/>
    </source>
</evidence>
<evidence type="ECO:0000256" key="1">
    <source>
        <dbReference type="SAM" id="MobiDB-lite"/>
    </source>
</evidence>
<feature type="compositionally biased region" description="Basic residues" evidence="1">
    <location>
        <begin position="41"/>
        <end position="59"/>
    </location>
</feature>
<name>A0A2I1P9S2_9MICO</name>
<dbReference type="OrthoDB" id="9767561at2"/>
<dbReference type="SUPFAM" id="SSF51905">
    <property type="entry name" value="FAD/NAD(P)-binding domain"/>
    <property type="match status" value="1"/>
</dbReference>
<dbReference type="AlphaFoldDB" id="A0A2I1P9S2"/>
<dbReference type="Pfam" id="PF13450">
    <property type="entry name" value="NAD_binding_8"/>
    <property type="match status" value="1"/>
</dbReference>
<accession>A0A2I1P9S2</accession>
<sequence length="414" mass="42812">MGRVPLRGGGVHRRSRRRHRPRGAPAARGLARADSHLRGGATRRRGRCRRGHPRDRPRGRPMTGRRLTRVPLRAPDADVVVVGSGVAGLAAAARLTTAGRLVRVLEAGPVAGGRVGSALHDGFAVDEGLHLLDAAAAWPTDLVDPAALDLRPLDPTEGLVDGQDAPVRLGDDAVPATGPLAAGISRPAAPALPAHGLVALTVQLTAHLDSPVVTGAHVEVVRWHGGSWQVVGDHGTWTTGQVVLAVPPEEATHLLHGTRIEHELAHPEWLGTTTWWLAPEAAPSPSRSLRVDARRAPGPVAATVVVTNVAPGYSEDGRALVAATVPHRGGRPVAGEAAVRAHLSELWGTAAFDWPVVARQDHPRAVPVPVPTPDAAGPLALELAPGLVLAGDHLAPGVTGALASGDAAARVLLA</sequence>
<dbReference type="Gene3D" id="3.50.50.60">
    <property type="entry name" value="FAD/NAD(P)-binding domain"/>
    <property type="match status" value="2"/>
</dbReference>
<dbReference type="InterPro" id="IPR036188">
    <property type="entry name" value="FAD/NAD-bd_sf"/>
</dbReference>
<protein>
    <recommendedName>
        <fullName evidence="4">Amine oxidase domain-containing protein</fullName>
    </recommendedName>
</protein>